<evidence type="ECO:0000313" key="2">
    <source>
        <dbReference type="Proteomes" id="UP001597040"/>
    </source>
</evidence>
<reference evidence="2" key="1">
    <citation type="journal article" date="2019" name="Int. J. Syst. Evol. Microbiol.">
        <title>The Global Catalogue of Microorganisms (GCM) 10K type strain sequencing project: providing services to taxonomists for standard genome sequencing and annotation.</title>
        <authorList>
            <consortium name="The Broad Institute Genomics Platform"/>
            <consortium name="The Broad Institute Genome Sequencing Center for Infectious Disease"/>
            <person name="Wu L."/>
            <person name="Ma J."/>
        </authorList>
    </citation>
    <scope>NUCLEOTIDE SEQUENCE [LARGE SCALE GENOMIC DNA]</scope>
    <source>
        <strain evidence="2">CCUG 56754</strain>
    </source>
</reference>
<name>A0ABW3LHZ0_9BACI</name>
<sequence>MSVHHVSGQRTSLGKTTEALTTLRPGQIIQGKILKIYPDNKAQIQLGSRQMVAQLEASLSVGGKYHLQVQSSERLVHLKVIGDQLTNQTETNIQRLMHHLGLKATKSTNAFMQTLVDERIPFEKGQLTKAFQFLHESNNKTQAQQVLKEMIVNKLPVTESIFQALHTKSTNGFSVQMRSLLQPLTQDMNQTPLHQNMINRLNQLTESFLTSKASLVKEIISEVSSNNQSFFNGLKASGAINSSMEFSQWKTGWERFMKQHSIQSSTVSNQQITHVKLPFQMDETQVMQRLKYMINHKAEIRADAQALTQKWSNVINQTAANNRNLSAQLFSKLQQDISQKVMPLISNQQQQRGNNPASLRQLQTMLQTMANEPTFTKIEQFIANAKQGEALFSASPREQFLTQVRNVLQLTGLTHENAIAQDIKQNQVNTIKSMLIQMAQQGEGMTQERSGQLLHFINGMQLQSVNESSNFMQASLQIPGEKLGLNSDVDLEFEGKKTENGEINPDYCRILFYLNLANLKETVIDMNVQKRTVAITILSEKVEQLENTAPLKKLLKEGLERLNYQLSTITYKPYQQQANDSKKNTVLKAYQSSYQGVDYRI</sequence>
<dbReference type="Proteomes" id="UP001597040">
    <property type="component" value="Unassembled WGS sequence"/>
</dbReference>
<evidence type="ECO:0000313" key="1">
    <source>
        <dbReference type="EMBL" id="MFD1038003.1"/>
    </source>
</evidence>
<dbReference type="EMBL" id="JBHTKJ010000012">
    <property type="protein sequence ID" value="MFD1038003.1"/>
    <property type="molecule type" value="Genomic_DNA"/>
</dbReference>
<keyword evidence="2" id="KW-1185">Reference proteome</keyword>
<dbReference type="RefSeq" id="WP_390360574.1">
    <property type="nucleotide sequence ID" value="NZ_JBHTKJ010000012.1"/>
</dbReference>
<proteinExistence type="predicted"/>
<protein>
    <recommendedName>
        <fullName evidence="3">Flagellar hook-length control protein-like C-terminal domain-containing protein</fullName>
    </recommendedName>
</protein>
<evidence type="ECO:0008006" key="3">
    <source>
        <dbReference type="Google" id="ProtNLM"/>
    </source>
</evidence>
<accession>A0ABW3LHZ0</accession>
<gene>
    <name evidence="1" type="ORF">ACFQ3N_06225</name>
</gene>
<comment type="caution">
    <text evidence="1">The sequence shown here is derived from an EMBL/GenBank/DDBJ whole genome shotgun (WGS) entry which is preliminary data.</text>
</comment>
<organism evidence="1 2">
    <name type="scientific">Virgibacillus byunsanensis</name>
    <dbReference type="NCBI Taxonomy" id="570945"/>
    <lineage>
        <taxon>Bacteria</taxon>
        <taxon>Bacillati</taxon>
        <taxon>Bacillota</taxon>
        <taxon>Bacilli</taxon>
        <taxon>Bacillales</taxon>
        <taxon>Bacillaceae</taxon>
        <taxon>Virgibacillus</taxon>
    </lineage>
</organism>